<evidence type="ECO:0000256" key="1">
    <source>
        <dbReference type="ARBA" id="ARBA00004496"/>
    </source>
</evidence>
<dbReference type="Pfam" id="PF14011">
    <property type="entry name" value="ESX-1_EspG"/>
    <property type="match status" value="1"/>
</dbReference>
<keyword evidence="4" id="KW-0143">Chaperone</keyword>
<protein>
    <submittedName>
        <fullName evidence="5">ESX secretion-associated protein EspG</fullName>
    </submittedName>
</protein>
<organism evidence="5 6">
    <name type="scientific">Actinokineospora soli</name>
    <dbReference type="NCBI Taxonomy" id="1048753"/>
    <lineage>
        <taxon>Bacteria</taxon>
        <taxon>Bacillati</taxon>
        <taxon>Actinomycetota</taxon>
        <taxon>Actinomycetes</taxon>
        <taxon>Pseudonocardiales</taxon>
        <taxon>Pseudonocardiaceae</taxon>
        <taxon>Actinokineospora</taxon>
    </lineage>
</organism>
<accession>A0ABW2TLH4</accession>
<gene>
    <name evidence="5" type="ORF">ACFQV2_14265</name>
</gene>
<dbReference type="EMBL" id="JBHTEY010000004">
    <property type="protein sequence ID" value="MFC7614514.1"/>
    <property type="molecule type" value="Genomic_DNA"/>
</dbReference>
<comment type="caution">
    <text evidence="5">The sequence shown here is derived from an EMBL/GenBank/DDBJ whole genome shotgun (WGS) entry which is preliminary data.</text>
</comment>
<comment type="similarity">
    <text evidence="2">Belongs to the EspG family.</text>
</comment>
<name>A0ABW2TLH4_9PSEU</name>
<reference evidence="6" key="1">
    <citation type="journal article" date="2019" name="Int. J. Syst. Evol. Microbiol.">
        <title>The Global Catalogue of Microorganisms (GCM) 10K type strain sequencing project: providing services to taxonomists for standard genome sequencing and annotation.</title>
        <authorList>
            <consortium name="The Broad Institute Genomics Platform"/>
            <consortium name="The Broad Institute Genome Sequencing Center for Infectious Disease"/>
            <person name="Wu L."/>
            <person name="Ma J."/>
        </authorList>
    </citation>
    <scope>NUCLEOTIDE SEQUENCE [LARGE SCALE GENOMIC DNA]</scope>
    <source>
        <strain evidence="6">JCM 17695</strain>
    </source>
</reference>
<keyword evidence="6" id="KW-1185">Reference proteome</keyword>
<dbReference type="InterPro" id="IPR025734">
    <property type="entry name" value="EspG"/>
</dbReference>
<evidence type="ECO:0000313" key="5">
    <source>
        <dbReference type="EMBL" id="MFC7614514.1"/>
    </source>
</evidence>
<proteinExistence type="inferred from homology"/>
<sequence length="260" mass="26512">MIAVDRIELDELDLLAEHAGAPVPFPLRAPAFGRTATERAERFAAAGRALAARGLADADGPLGAAADLVAALRGPGGAVDLVVVAPTGVTAVLALVDGDDALVCVQTLTDGHASAVGVRRVAAAALADALAAVVPDLPGAPALPITLPPGVVTEALRRIDREGDNDATAAGVRALIRDRGGDPEALDRLTGLLREVTARGQLGATTPTGARAAELSWLDSPSGRVRTDRNADGWTSVNPLRRTDFRHAVSAAAQLARAPR</sequence>
<evidence type="ECO:0000256" key="2">
    <source>
        <dbReference type="ARBA" id="ARBA00006411"/>
    </source>
</evidence>
<evidence type="ECO:0000256" key="4">
    <source>
        <dbReference type="ARBA" id="ARBA00023186"/>
    </source>
</evidence>
<keyword evidence="3" id="KW-0963">Cytoplasm</keyword>
<comment type="subcellular location">
    <subcellularLocation>
        <location evidence="1">Cytoplasm</location>
    </subcellularLocation>
</comment>
<evidence type="ECO:0000313" key="6">
    <source>
        <dbReference type="Proteomes" id="UP001596512"/>
    </source>
</evidence>
<evidence type="ECO:0000256" key="3">
    <source>
        <dbReference type="ARBA" id="ARBA00022490"/>
    </source>
</evidence>
<dbReference type="Proteomes" id="UP001596512">
    <property type="component" value="Unassembled WGS sequence"/>
</dbReference>